<feature type="compositionally biased region" description="Low complexity" evidence="1">
    <location>
        <begin position="137"/>
        <end position="150"/>
    </location>
</feature>
<dbReference type="EMBL" id="AFRT01003403">
    <property type="protein sequence ID" value="ELU36439.1"/>
    <property type="molecule type" value="Genomic_DNA"/>
</dbReference>
<gene>
    <name evidence="2" type="ORF">AG1IA_09530</name>
</gene>
<organism evidence="2 3">
    <name type="scientific">Thanatephorus cucumeris (strain AG1-IA)</name>
    <name type="common">Rice sheath blight fungus</name>
    <name type="synonym">Rhizoctonia solani</name>
    <dbReference type="NCBI Taxonomy" id="983506"/>
    <lineage>
        <taxon>Eukaryota</taxon>
        <taxon>Fungi</taxon>
        <taxon>Dikarya</taxon>
        <taxon>Basidiomycota</taxon>
        <taxon>Agaricomycotina</taxon>
        <taxon>Agaricomycetes</taxon>
        <taxon>Cantharellales</taxon>
        <taxon>Ceratobasidiaceae</taxon>
        <taxon>Rhizoctonia</taxon>
        <taxon>Rhizoctonia solani AG-1</taxon>
    </lineage>
</organism>
<accession>L8WJ95</accession>
<sequence length="373" mass="39579">MRAHKVYCCRLAMVAEATGAKVRLISQRQQNIRKNARIPRSELSAEKAPRQVDQATPAQHHHIHTALFYVGAGAIYTREQVLTMTQTTMASNPSISLSPPQATLSPPATGRSRPNSQVISPTQLSTGRLAGNRSPNSMPSSPTSVHSSSSAIFERDIEQPSFVAHTIKDPHHISRAMTHELDAAVPSVLSAAISALNVGSEDDVSVIAPAQLNKPRLGHSRSPSPTARPPFVERQSTGPSPPATDTSPALSPHQTGASPTSPLSPVTPPLPIPRPRKSNPQLNTDINRLSFMSYHDLLASTPVATVPLSSIVSGGGEPGHLPGVIGLHGHRTSGIFGDDVSETQSGGEFDREGLGRGLEERLEGVLREGQARA</sequence>
<reference evidence="2 3" key="1">
    <citation type="journal article" date="2013" name="Nat. Commun.">
        <title>The evolution and pathogenic mechanisms of the rice sheath blight pathogen.</title>
        <authorList>
            <person name="Zheng A."/>
            <person name="Lin R."/>
            <person name="Xu L."/>
            <person name="Qin P."/>
            <person name="Tang C."/>
            <person name="Ai P."/>
            <person name="Zhang D."/>
            <person name="Liu Y."/>
            <person name="Sun Z."/>
            <person name="Feng H."/>
            <person name="Wang Y."/>
            <person name="Chen Y."/>
            <person name="Liang X."/>
            <person name="Fu R."/>
            <person name="Li Q."/>
            <person name="Zhang J."/>
            <person name="Yu X."/>
            <person name="Xie Z."/>
            <person name="Ding L."/>
            <person name="Guan P."/>
            <person name="Tang J."/>
            <person name="Liang Y."/>
            <person name="Wang S."/>
            <person name="Deng Q."/>
            <person name="Li S."/>
            <person name="Zhu J."/>
            <person name="Wang L."/>
            <person name="Liu H."/>
            <person name="Li P."/>
        </authorList>
    </citation>
    <scope>NUCLEOTIDE SEQUENCE [LARGE SCALE GENOMIC DNA]</scope>
    <source>
        <strain evidence="3">AG-1 IA</strain>
    </source>
</reference>
<dbReference type="AlphaFoldDB" id="L8WJ95"/>
<name>L8WJ95_THACA</name>
<evidence type="ECO:0000313" key="3">
    <source>
        <dbReference type="Proteomes" id="UP000011668"/>
    </source>
</evidence>
<feature type="compositionally biased region" description="Polar residues" evidence="1">
    <location>
        <begin position="234"/>
        <end position="257"/>
    </location>
</feature>
<feature type="region of interest" description="Disordered" evidence="1">
    <location>
        <begin position="90"/>
        <end position="151"/>
    </location>
</feature>
<feature type="compositionally biased region" description="Polar residues" evidence="1">
    <location>
        <begin position="90"/>
        <end position="126"/>
    </location>
</feature>
<protein>
    <submittedName>
        <fullName evidence="2">Uncharacterized protein</fullName>
    </submittedName>
</protein>
<keyword evidence="3" id="KW-1185">Reference proteome</keyword>
<dbReference type="Proteomes" id="UP000011668">
    <property type="component" value="Unassembled WGS sequence"/>
</dbReference>
<evidence type="ECO:0000313" key="2">
    <source>
        <dbReference type="EMBL" id="ELU36439.1"/>
    </source>
</evidence>
<dbReference type="HOGENOM" id="CLU_063112_0_0_1"/>
<dbReference type="OrthoDB" id="2563900at2759"/>
<comment type="caution">
    <text evidence="2">The sequence shown here is derived from an EMBL/GenBank/DDBJ whole genome shotgun (WGS) entry which is preliminary data.</text>
</comment>
<evidence type="ECO:0000256" key="1">
    <source>
        <dbReference type="SAM" id="MobiDB-lite"/>
    </source>
</evidence>
<proteinExistence type="predicted"/>
<feature type="region of interest" description="Disordered" evidence="1">
    <location>
        <begin position="211"/>
        <end position="283"/>
    </location>
</feature>